<organism evidence="2 3">
    <name type="scientific">[Mycobacterium] kokjensenii</name>
    <dbReference type="NCBI Taxonomy" id="3064287"/>
    <lineage>
        <taxon>Bacteria</taxon>
        <taxon>Bacillati</taxon>
        <taxon>Actinomycetota</taxon>
        <taxon>Actinomycetes</taxon>
        <taxon>Mycobacteriales</taxon>
        <taxon>Mycobacteriaceae</taxon>
        <taxon>Mycolicibacter</taxon>
    </lineage>
</organism>
<dbReference type="Proteomes" id="UP001190336">
    <property type="component" value="Chromosome"/>
</dbReference>
<dbReference type="RefSeq" id="WP_308475583.1">
    <property type="nucleotide sequence ID" value="NZ_OY726394.1"/>
</dbReference>
<dbReference type="InterPro" id="IPR021417">
    <property type="entry name" value="DUF3060"/>
</dbReference>
<gene>
    <name evidence="2" type="ORF">MU0083_000644</name>
</gene>
<accession>A0ABM9L7M6</accession>
<proteinExistence type="predicted"/>
<protein>
    <submittedName>
        <fullName evidence="2">DUF3060 domain-containing protein</fullName>
    </submittedName>
</protein>
<sequence>MSRGHRLSLRSFSAAGLALLAIVAVGCQSEAPHRSARLSKNYDGRFANTISYESFGTTAAVDCADGKSLDVAGSNNTLTVRGRCEAVSVMGADNRITVDHIAKKLTLTGFHNSVTYRGGDPTVDDRGSSNTVVDKR</sequence>
<reference evidence="2 3" key="1">
    <citation type="submission" date="2023-08" db="EMBL/GenBank/DDBJ databases">
        <authorList>
            <person name="Folkvardsen B D."/>
            <person name="Norman A."/>
        </authorList>
    </citation>
    <scope>NUCLEOTIDE SEQUENCE [LARGE SCALE GENOMIC DNA]</scope>
    <source>
        <strain evidence="2 3">Mu0083</strain>
    </source>
</reference>
<evidence type="ECO:0000313" key="2">
    <source>
        <dbReference type="EMBL" id="CAJ1494082.1"/>
    </source>
</evidence>
<dbReference type="PROSITE" id="PS51257">
    <property type="entry name" value="PROKAR_LIPOPROTEIN"/>
    <property type="match status" value="1"/>
</dbReference>
<name>A0ABM9L7M6_9MYCO</name>
<keyword evidence="3" id="KW-1185">Reference proteome</keyword>
<keyword evidence="1" id="KW-0732">Signal</keyword>
<dbReference type="EMBL" id="OY726394">
    <property type="protein sequence ID" value="CAJ1494082.1"/>
    <property type="molecule type" value="Genomic_DNA"/>
</dbReference>
<evidence type="ECO:0000256" key="1">
    <source>
        <dbReference type="SAM" id="SignalP"/>
    </source>
</evidence>
<dbReference type="Pfam" id="PF11259">
    <property type="entry name" value="DUF3060"/>
    <property type="match status" value="1"/>
</dbReference>
<feature type="signal peptide" evidence="1">
    <location>
        <begin position="1"/>
        <end position="20"/>
    </location>
</feature>
<feature type="chain" id="PRO_5045743887" evidence="1">
    <location>
        <begin position="21"/>
        <end position="136"/>
    </location>
</feature>
<evidence type="ECO:0000313" key="3">
    <source>
        <dbReference type="Proteomes" id="UP001190336"/>
    </source>
</evidence>